<comment type="similarity">
    <text evidence="1">Belongs to the LysR transcriptional regulatory family.</text>
</comment>
<dbReference type="GO" id="GO:0043565">
    <property type="term" value="F:sequence-specific DNA binding"/>
    <property type="evidence" value="ECO:0007669"/>
    <property type="project" value="TreeGrafter"/>
</dbReference>
<evidence type="ECO:0000256" key="2">
    <source>
        <dbReference type="ARBA" id="ARBA00023015"/>
    </source>
</evidence>
<reference evidence="6" key="1">
    <citation type="journal article" date="2014" name="Int. J. Syst. Evol. Microbiol.">
        <title>Complete genome sequence of Corynebacterium casei LMG S-19264T (=DSM 44701T), isolated from a smear-ripened cheese.</title>
        <authorList>
            <consortium name="US DOE Joint Genome Institute (JGI-PGF)"/>
            <person name="Walter F."/>
            <person name="Albersmeier A."/>
            <person name="Kalinowski J."/>
            <person name="Ruckert C."/>
        </authorList>
    </citation>
    <scope>NUCLEOTIDE SEQUENCE</scope>
    <source>
        <strain evidence="6">CGMCC 1.15725</strain>
    </source>
</reference>
<sequence>MTSPPLSRAPVPHAALRAFEAAARLGSFKAAAAELGVTPAAISHQVKALEEHLGVSLFQRLNRALRLLPAGAALGEAAERAFADLDRALEQARLTGTDRAALSVSVVPSLAAKWLVPRLRRFRDRHPEIELRLGATDAVIDLARDPGVDVALRYGTGPYPGLHAERLAVGALTPVCSPLLLKGRAVLHRPEDLAHQDLLRDALPDEAGWLAWLTAAGVADRVRLDRGLRFSNSHLALDAAAAGQGVALAPDLLIADDVRAGRLVRPFALSVPSPYAYWFLSRPDRAETAKVRRFLAWLKAELAGA</sequence>
<dbReference type="InterPro" id="IPR005119">
    <property type="entry name" value="LysR_subst-bd"/>
</dbReference>
<proteinExistence type="inferred from homology"/>
<dbReference type="NCBIfam" id="NF008352">
    <property type="entry name" value="PRK11139.1"/>
    <property type="match status" value="1"/>
</dbReference>
<dbReference type="Proteomes" id="UP000646365">
    <property type="component" value="Unassembled WGS sequence"/>
</dbReference>
<evidence type="ECO:0000256" key="3">
    <source>
        <dbReference type="ARBA" id="ARBA00023125"/>
    </source>
</evidence>
<dbReference type="InterPro" id="IPR058163">
    <property type="entry name" value="LysR-type_TF_proteobact-type"/>
</dbReference>
<dbReference type="RefSeq" id="WP_189047439.1">
    <property type="nucleotide sequence ID" value="NZ_BMJQ01000008.1"/>
</dbReference>
<dbReference type="Pfam" id="PF03466">
    <property type="entry name" value="LysR_substrate"/>
    <property type="match status" value="1"/>
</dbReference>
<evidence type="ECO:0000313" key="6">
    <source>
        <dbReference type="EMBL" id="GGF23173.1"/>
    </source>
</evidence>
<feature type="domain" description="HTH lysR-type" evidence="5">
    <location>
        <begin position="16"/>
        <end position="68"/>
    </location>
</feature>
<dbReference type="InterPro" id="IPR036388">
    <property type="entry name" value="WH-like_DNA-bd_sf"/>
</dbReference>
<dbReference type="AlphaFoldDB" id="A0A8J2YUB5"/>
<evidence type="ECO:0000256" key="1">
    <source>
        <dbReference type="ARBA" id="ARBA00009437"/>
    </source>
</evidence>
<dbReference type="SUPFAM" id="SSF46785">
    <property type="entry name" value="Winged helix' DNA-binding domain"/>
    <property type="match status" value="1"/>
</dbReference>
<keyword evidence="7" id="KW-1185">Reference proteome</keyword>
<keyword evidence="4" id="KW-0804">Transcription</keyword>
<dbReference type="Gene3D" id="3.40.190.10">
    <property type="entry name" value="Periplasmic binding protein-like II"/>
    <property type="match status" value="2"/>
</dbReference>
<protein>
    <submittedName>
        <fullName evidence="6">DNA-binding transcriptional activator GcvA</fullName>
    </submittedName>
</protein>
<dbReference type="EMBL" id="BMJQ01000008">
    <property type="protein sequence ID" value="GGF23173.1"/>
    <property type="molecule type" value="Genomic_DNA"/>
</dbReference>
<comment type="caution">
    <text evidence="6">The sequence shown here is derived from an EMBL/GenBank/DDBJ whole genome shotgun (WGS) entry which is preliminary data.</text>
</comment>
<name>A0A8J2YUB5_9PROT</name>
<gene>
    <name evidence="6" type="ORF">GCM10011611_31600</name>
</gene>
<dbReference type="SUPFAM" id="SSF53850">
    <property type="entry name" value="Periplasmic binding protein-like II"/>
    <property type="match status" value="1"/>
</dbReference>
<evidence type="ECO:0000259" key="5">
    <source>
        <dbReference type="PROSITE" id="PS50931"/>
    </source>
</evidence>
<dbReference type="PROSITE" id="PS50931">
    <property type="entry name" value="HTH_LYSR"/>
    <property type="match status" value="1"/>
</dbReference>
<dbReference type="GO" id="GO:0006351">
    <property type="term" value="P:DNA-templated transcription"/>
    <property type="evidence" value="ECO:0007669"/>
    <property type="project" value="TreeGrafter"/>
</dbReference>
<dbReference type="PANTHER" id="PTHR30537:SF26">
    <property type="entry name" value="GLYCINE CLEAVAGE SYSTEM TRANSCRIPTIONAL ACTIVATOR"/>
    <property type="match status" value="1"/>
</dbReference>
<dbReference type="FunFam" id="3.40.190.10:FF:000017">
    <property type="entry name" value="Glycine cleavage system transcriptional activator"/>
    <property type="match status" value="1"/>
</dbReference>
<dbReference type="PRINTS" id="PR00039">
    <property type="entry name" value="HTHLYSR"/>
</dbReference>
<dbReference type="Pfam" id="PF00126">
    <property type="entry name" value="HTH_1"/>
    <property type="match status" value="1"/>
</dbReference>
<keyword evidence="3 6" id="KW-0238">DNA-binding</keyword>
<reference evidence="6" key="2">
    <citation type="submission" date="2020-09" db="EMBL/GenBank/DDBJ databases">
        <authorList>
            <person name="Sun Q."/>
            <person name="Zhou Y."/>
        </authorList>
    </citation>
    <scope>NUCLEOTIDE SEQUENCE</scope>
    <source>
        <strain evidence="6">CGMCC 1.15725</strain>
    </source>
</reference>
<dbReference type="InterPro" id="IPR036390">
    <property type="entry name" value="WH_DNA-bd_sf"/>
</dbReference>
<evidence type="ECO:0000313" key="7">
    <source>
        <dbReference type="Proteomes" id="UP000646365"/>
    </source>
</evidence>
<accession>A0A8J2YUB5</accession>
<dbReference type="InterPro" id="IPR000847">
    <property type="entry name" value="LysR_HTH_N"/>
</dbReference>
<dbReference type="Gene3D" id="1.10.10.10">
    <property type="entry name" value="Winged helix-like DNA-binding domain superfamily/Winged helix DNA-binding domain"/>
    <property type="match status" value="1"/>
</dbReference>
<dbReference type="GO" id="GO:0003700">
    <property type="term" value="F:DNA-binding transcription factor activity"/>
    <property type="evidence" value="ECO:0007669"/>
    <property type="project" value="InterPro"/>
</dbReference>
<dbReference type="CDD" id="cd08432">
    <property type="entry name" value="PBP2_GcdR_TrpI_HvrB_AmpR_like"/>
    <property type="match status" value="1"/>
</dbReference>
<keyword evidence="2" id="KW-0805">Transcription regulation</keyword>
<evidence type="ECO:0000256" key="4">
    <source>
        <dbReference type="ARBA" id="ARBA00023163"/>
    </source>
</evidence>
<dbReference type="FunFam" id="1.10.10.10:FF:000001">
    <property type="entry name" value="LysR family transcriptional regulator"/>
    <property type="match status" value="1"/>
</dbReference>
<dbReference type="PANTHER" id="PTHR30537">
    <property type="entry name" value="HTH-TYPE TRANSCRIPTIONAL REGULATOR"/>
    <property type="match status" value="1"/>
</dbReference>
<organism evidence="6 7">
    <name type="scientific">Aliidongia dinghuensis</name>
    <dbReference type="NCBI Taxonomy" id="1867774"/>
    <lineage>
        <taxon>Bacteria</taxon>
        <taxon>Pseudomonadati</taxon>
        <taxon>Pseudomonadota</taxon>
        <taxon>Alphaproteobacteria</taxon>
        <taxon>Rhodospirillales</taxon>
        <taxon>Dongiaceae</taxon>
        <taxon>Aliidongia</taxon>
    </lineage>
</organism>